<feature type="compositionally biased region" description="Low complexity" evidence="1">
    <location>
        <begin position="277"/>
        <end position="294"/>
    </location>
</feature>
<dbReference type="InterPro" id="IPR013783">
    <property type="entry name" value="Ig-like_fold"/>
</dbReference>
<evidence type="ECO:0000259" key="2">
    <source>
        <dbReference type="Pfam" id="PF18957"/>
    </source>
</evidence>
<feature type="compositionally biased region" description="Low complexity" evidence="1">
    <location>
        <begin position="377"/>
        <end position="417"/>
    </location>
</feature>
<feature type="compositionally biased region" description="Polar residues" evidence="1">
    <location>
        <begin position="418"/>
        <end position="440"/>
    </location>
</feature>
<proteinExistence type="predicted"/>
<evidence type="ECO:0000256" key="1">
    <source>
        <dbReference type="SAM" id="MobiDB-lite"/>
    </source>
</evidence>
<organism evidence="3 4">
    <name type="scientific">Corynebacterium wankanglinii</name>
    <dbReference type="NCBI Taxonomy" id="2735136"/>
    <lineage>
        <taxon>Bacteria</taxon>
        <taxon>Bacillati</taxon>
        <taxon>Actinomycetota</taxon>
        <taxon>Actinomycetes</taxon>
        <taxon>Mycobacteriales</taxon>
        <taxon>Corynebacteriaceae</taxon>
        <taxon>Corynebacterium</taxon>
    </lineage>
</organism>
<dbReference type="InterPro" id="IPR015919">
    <property type="entry name" value="Cadherin-like_sf"/>
</dbReference>
<dbReference type="Pfam" id="PF18957">
    <property type="entry name" value="RibLong"/>
    <property type="match status" value="5"/>
</dbReference>
<feature type="region of interest" description="Disordered" evidence="1">
    <location>
        <begin position="257"/>
        <end position="555"/>
    </location>
</feature>
<feature type="domain" description="Long Rib" evidence="2">
    <location>
        <begin position="958"/>
        <end position="1039"/>
    </location>
</feature>
<feature type="compositionally biased region" description="Low complexity" evidence="1">
    <location>
        <begin position="441"/>
        <end position="468"/>
    </location>
</feature>
<dbReference type="RefSeq" id="WP_181194589.1">
    <property type="nucleotide sequence ID" value="NZ_JABFEE010000004.1"/>
</dbReference>
<name>A0A838CJH9_9CORY</name>
<feature type="domain" description="Long Rib" evidence="2">
    <location>
        <begin position="885"/>
        <end position="946"/>
    </location>
</feature>
<feature type="compositionally biased region" description="Low complexity" evidence="1">
    <location>
        <begin position="302"/>
        <end position="369"/>
    </location>
</feature>
<reference evidence="3 4" key="1">
    <citation type="submission" date="2020-05" db="EMBL/GenBank/DDBJ databases">
        <title>Descriptions of Corynebacterium xxxx sp. nov., Corynebacterium yyyy sp. nov. and Corynebacterium zzzz sp. nov.</title>
        <authorList>
            <person name="Zhang G."/>
        </authorList>
    </citation>
    <scope>NUCLEOTIDE SEQUENCE [LARGE SCALE GENOMIC DNA]</scope>
    <source>
        <strain evidence="4">zg-915</strain>
    </source>
</reference>
<feature type="compositionally biased region" description="Low complexity" evidence="1">
    <location>
        <begin position="258"/>
        <end position="270"/>
    </location>
</feature>
<feature type="domain" description="Long Rib" evidence="2">
    <location>
        <begin position="747"/>
        <end position="828"/>
    </location>
</feature>
<dbReference type="SUPFAM" id="SSF49313">
    <property type="entry name" value="Cadherin-like"/>
    <property type="match status" value="1"/>
</dbReference>
<feature type="domain" description="Long Rib" evidence="2">
    <location>
        <begin position="1047"/>
        <end position="1131"/>
    </location>
</feature>
<comment type="caution">
    <text evidence="3">The sequence shown here is derived from an EMBL/GenBank/DDBJ whole genome shotgun (WGS) entry which is preliminary data.</text>
</comment>
<dbReference type="GO" id="GO:0005509">
    <property type="term" value="F:calcium ion binding"/>
    <property type="evidence" value="ECO:0007669"/>
    <property type="project" value="InterPro"/>
</dbReference>
<dbReference type="NCBIfam" id="NF038186">
    <property type="entry name" value="YPDG_rpt"/>
    <property type="match status" value="3"/>
</dbReference>
<evidence type="ECO:0000313" key="3">
    <source>
        <dbReference type="EMBL" id="MBA1835208.1"/>
    </source>
</evidence>
<gene>
    <name evidence="3" type="ORF">HMC16_05650</name>
</gene>
<accession>A0A838CJH9</accession>
<protein>
    <recommendedName>
        <fullName evidence="2">Long Rib domain-containing protein</fullName>
    </recommendedName>
</protein>
<dbReference type="GO" id="GO:0005975">
    <property type="term" value="P:carbohydrate metabolic process"/>
    <property type="evidence" value="ECO:0007669"/>
    <property type="project" value="UniProtKB-ARBA"/>
</dbReference>
<dbReference type="Gene3D" id="2.60.40.10">
    <property type="entry name" value="Immunoglobulins"/>
    <property type="match status" value="2"/>
</dbReference>
<dbReference type="InterPro" id="IPR044055">
    <property type="entry name" value="RibLong"/>
</dbReference>
<feature type="domain" description="Long Rib" evidence="2">
    <location>
        <begin position="642"/>
        <end position="739"/>
    </location>
</feature>
<feature type="compositionally biased region" description="Low complexity" evidence="1">
    <location>
        <begin position="477"/>
        <end position="515"/>
    </location>
</feature>
<dbReference type="Proteomes" id="UP000581408">
    <property type="component" value="Unassembled WGS sequence"/>
</dbReference>
<dbReference type="GO" id="GO:0016020">
    <property type="term" value="C:membrane"/>
    <property type="evidence" value="ECO:0007669"/>
    <property type="project" value="InterPro"/>
</dbReference>
<feature type="compositionally biased region" description="Low complexity" evidence="1">
    <location>
        <begin position="523"/>
        <end position="549"/>
    </location>
</feature>
<evidence type="ECO:0000313" key="4">
    <source>
        <dbReference type="Proteomes" id="UP000581408"/>
    </source>
</evidence>
<sequence>MSGYTLASDIPAGWKVTLDETSGELSARALPGGGDGAPDPILVFVKVTFQDGSSSVVTAPIALADAPQFDPVKDRVFWKDQAISPVHVRAVKVPEGATLTAESGTFPQGLWLDDRRAVGRYQHVYLKGTPTEAGMFEVRSMVVSNSSGQPLLTSDGKPVETVFKIRVIDRSALPDPETAELAVAPSEAIQPGQPVSIPVAANSDDTVIVTGLPEGLDYNPDEKVITGSPTTPGSYEAVVDVITPDNKVLRDTITIEVAETNTPAPTAPESSTPPSPTTSTEPTTPGASEEPTTSGQQPTSGATTQPETTQPTTEPSTTAPVTTTEPTTSGAPEEPTTKRPTTSEPPSTSAQPSSPGSSTKPSTSGAASKPTTSGQKPTSGATTQPATTAPTTEASTPATTTAPATTTEPVTTEPTTSGASGKPSTASKPTTQQPSTSAQLSTSAQPSSPGSSTKPSTSGATSKPTTSGQKPTSGAMTQPATTQPGTTAPTTEASTPAATTTPATTTEPVTTEPTTSGASGKLTTQQPTTKPPTASKPTTQQPSTSAQPIPTAPVPAGDYVWKKLQLQAGSARFAAPNQKPKQPVGVRIEGDAPEWVSVAADGQLVAEPNRDVAPGVYPINVITDNGERGTILVEVAAPVSDADRVTAEYKESFVQAGRTNSSRRPVATIDRDGVKYAKQPLPAGTTFSVSTANGTVDPETGVVTVNAPLSMAAGETIVVGVDIRYPDGTTEKVTAQFVVDAAEQSEFYHPAYKEGLGAQAGRTVVVPVLEDSVPEDGQYELFPQDRDDDWDVSIDPETGAVTATAPEEGAKDISVPVTVLYSDGTTSDREETDPETGERKKVPTVFAHISAVEGPTLATDSTSGADYGTPFFDADGNIRIFPNGSLPQGATFQQDGLTALPVEVDPNTGAITIKVPQDAPAGANFDIPLKITLPDGSVQEIRVPVATKSEAADQVVAWRPIKVTESGTPTQVKPTAAPAGATYALAASFDTPGWQASVDPVSGAITVNRVGTDEDPQAALVPVVVTFADGSQRVVEVPATAVRGTAALTEVDYPRATINAGQSATLRPSVSDGTFSLVKTVPGLRTVIDPSTGELTVTSFDSTVPGLREIPVQVTFADSSHLVTSARVEVKTNSGADTYTEGIKLDDVTVIGRPETTSRYTLPVPPHAADRAFSLGEFSVPGWNVTLDEVNGVLEVQVPAGTRGVRQAIPLNVAFADGTTGTFNAVVEVDNVGVAEGSSQSSMGSSTPSPWVWALAVLGLLGTVCKVLYDNCEQVLQFLAGWM</sequence>
<dbReference type="EMBL" id="JABFEE010000004">
    <property type="protein sequence ID" value="MBA1835208.1"/>
    <property type="molecule type" value="Genomic_DNA"/>
</dbReference>